<dbReference type="EMBL" id="CM003378">
    <property type="protein sequence ID" value="KOM49918.1"/>
    <property type="molecule type" value="Genomic_DNA"/>
</dbReference>
<name>A0A0L9V4I8_PHAAN</name>
<proteinExistence type="predicted"/>
<protein>
    <submittedName>
        <fullName evidence="1">Uncharacterized protein</fullName>
    </submittedName>
</protein>
<evidence type="ECO:0000313" key="2">
    <source>
        <dbReference type="Proteomes" id="UP000053144"/>
    </source>
</evidence>
<gene>
    <name evidence="1" type="ORF">LR48_Vigan08g074500</name>
</gene>
<accession>A0A0L9V4I8</accession>
<reference evidence="2" key="1">
    <citation type="journal article" date="2015" name="Proc. Natl. Acad. Sci. U.S.A.">
        <title>Genome sequencing of adzuki bean (Vigna angularis) provides insight into high starch and low fat accumulation and domestication.</title>
        <authorList>
            <person name="Yang K."/>
            <person name="Tian Z."/>
            <person name="Chen C."/>
            <person name="Luo L."/>
            <person name="Zhao B."/>
            <person name="Wang Z."/>
            <person name="Yu L."/>
            <person name="Li Y."/>
            <person name="Sun Y."/>
            <person name="Li W."/>
            <person name="Chen Y."/>
            <person name="Li Y."/>
            <person name="Zhang Y."/>
            <person name="Ai D."/>
            <person name="Zhao J."/>
            <person name="Shang C."/>
            <person name="Ma Y."/>
            <person name="Wu B."/>
            <person name="Wang M."/>
            <person name="Gao L."/>
            <person name="Sun D."/>
            <person name="Zhang P."/>
            <person name="Guo F."/>
            <person name="Wang W."/>
            <person name="Li Y."/>
            <person name="Wang J."/>
            <person name="Varshney R.K."/>
            <person name="Wang J."/>
            <person name="Ling H.Q."/>
            <person name="Wan P."/>
        </authorList>
    </citation>
    <scope>NUCLEOTIDE SEQUENCE</scope>
    <source>
        <strain evidence="2">cv. Jingnong 6</strain>
    </source>
</reference>
<dbReference type="Proteomes" id="UP000053144">
    <property type="component" value="Chromosome 8"/>
</dbReference>
<dbReference type="Gramene" id="KOM49918">
    <property type="protein sequence ID" value="KOM49918"/>
    <property type="gene ID" value="LR48_Vigan08g074500"/>
</dbReference>
<organism evidence="1 2">
    <name type="scientific">Phaseolus angularis</name>
    <name type="common">Azuki bean</name>
    <name type="synonym">Vigna angularis</name>
    <dbReference type="NCBI Taxonomy" id="3914"/>
    <lineage>
        <taxon>Eukaryota</taxon>
        <taxon>Viridiplantae</taxon>
        <taxon>Streptophyta</taxon>
        <taxon>Embryophyta</taxon>
        <taxon>Tracheophyta</taxon>
        <taxon>Spermatophyta</taxon>
        <taxon>Magnoliopsida</taxon>
        <taxon>eudicotyledons</taxon>
        <taxon>Gunneridae</taxon>
        <taxon>Pentapetalae</taxon>
        <taxon>rosids</taxon>
        <taxon>fabids</taxon>
        <taxon>Fabales</taxon>
        <taxon>Fabaceae</taxon>
        <taxon>Papilionoideae</taxon>
        <taxon>50 kb inversion clade</taxon>
        <taxon>NPAAA clade</taxon>
        <taxon>indigoferoid/millettioid clade</taxon>
        <taxon>Phaseoleae</taxon>
        <taxon>Vigna</taxon>
    </lineage>
</organism>
<sequence>MNVWTDDNFSVMETCTFSDNLAMVPDDSRKHAVNGRTATTTATTPVQQARAERFHLLVRLASTSLTEQSRLHQGRMVSLARSSRLDIFDRADERFHLLVRLASTSLTERSHLDKGRTVSLARSSRLDIFDRAVTSGLVIFDRAVTSGVNIVDQAVTTDNRTLYTNYLANFEQPIGREHFSTSLLDVRPTQTDVHNIRNVRLAPGRTF</sequence>
<dbReference type="AlphaFoldDB" id="A0A0L9V4I8"/>
<evidence type="ECO:0000313" key="1">
    <source>
        <dbReference type="EMBL" id="KOM49918.1"/>
    </source>
</evidence>